<evidence type="ECO:0000256" key="4">
    <source>
        <dbReference type="ARBA" id="ARBA00023065"/>
    </source>
</evidence>
<dbReference type="Proteomes" id="UP000244989">
    <property type="component" value="Unassembled WGS sequence"/>
</dbReference>
<dbReference type="RefSeq" id="WP_108432598.1">
    <property type="nucleotide sequence ID" value="NZ_CP026947.1"/>
</dbReference>
<dbReference type="PANTHER" id="PTHR11910">
    <property type="entry name" value="ATP SYNTHASE DELTA CHAIN"/>
    <property type="match status" value="1"/>
</dbReference>
<dbReference type="KEGG" id="cyz:C3B44_06810"/>
<comment type="function">
    <text evidence="8">F(1)F(0) ATP synthase produces ATP from ADP in the presence of a proton or sodium gradient. F-type ATPases consist of two structural domains, F(1) containing the extramembraneous catalytic core and F(0) containing the membrane proton channel, linked together by a central stalk and a peripheral stalk. During catalysis, ATP synthesis in the catalytic domain of F(1) is coupled via a rotary mechanism of the central stalk subunits to proton translocation.</text>
</comment>
<dbReference type="PRINTS" id="PR00125">
    <property type="entry name" value="ATPASEDELTA"/>
</dbReference>
<dbReference type="NCBIfam" id="TIGR01145">
    <property type="entry name" value="ATP_synt_delta"/>
    <property type="match status" value="1"/>
</dbReference>
<keyword evidence="7 8" id="KW-0066">ATP synthesis</keyword>
<evidence type="ECO:0000313" key="9">
    <source>
        <dbReference type="EMBL" id="PWC02673.1"/>
    </source>
</evidence>
<dbReference type="OrthoDB" id="5242917at2"/>
<dbReference type="GO" id="GO:0045259">
    <property type="term" value="C:proton-transporting ATP synthase complex"/>
    <property type="evidence" value="ECO:0007669"/>
    <property type="project" value="UniProtKB-KW"/>
</dbReference>
<dbReference type="InterPro" id="IPR000711">
    <property type="entry name" value="ATPase_OSCP/dsu"/>
</dbReference>
<accession>A0A2U1T9K4</accession>
<keyword evidence="8" id="KW-1003">Cell membrane</keyword>
<dbReference type="Pfam" id="PF00213">
    <property type="entry name" value="OSCP"/>
    <property type="match status" value="1"/>
</dbReference>
<keyword evidence="4 8" id="KW-0406">Ion transport</keyword>
<dbReference type="InterPro" id="IPR020781">
    <property type="entry name" value="ATPase_OSCP/d_CS"/>
</dbReference>
<evidence type="ECO:0000256" key="3">
    <source>
        <dbReference type="ARBA" id="ARBA00022781"/>
    </source>
</evidence>
<keyword evidence="2 8" id="KW-0813">Transport</keyword>
<evidence type="ECO:0000256" key="5">
    <source>
        <dbReference type="ARBA" id="ARBA00023136"/>
    </source>
</evidence>
<evidence type="ECO:0000313" key="10">
    <source>
        <dbReference type="Proteomes" id="UP000244989"/>
    </source>
</evidence>
<comment type="function">
    <text evidence="8">This protein is part of the stalk that links CF(0) to CF(1). It either transmits conformational changes from CF(0) to CF(1) or is implicated in proton conduction.</text>
</comment>
<dbReference type="GO" id="GO:0016787">
    <property type="term" value="F:hydrolase activity"/>
    <property type="evidence" value="ECO:0007669"/>
    <property type="project" value="UniProtKB-KW"/>
</dbReference>
<evidence type="ECO:0000256" key="6">
    <source>
        <dbReference type="ARBA" id="ARBA00023196"/>
    </source>
</evidence>
<evidence type="ECO:0000256" key="1">
    <source>
        <dbReference type="ARBA" id="ARBA00004370"/>
    </source>
</evidence>
<gene>
    <name evidence="8" type="primary">atpH</name>
    <name evidence="9" type="ORF">DF222_01280</name>
</gene>
<name>A0A2U1T9K4_9CORY</name>
<dbReference type="AlphaFoldDB" id="A0A2U1T9K4"/>
<keyword evidence="10" id="KW-1185">Reference proteome</keyword>
<comment type="similarity">
    <text evidence="8">Belongs to the ATPase delta chain family.</text>
</comment>
<comment type="caution">
    <text evidence="9">The sequence shown here is derived from an EMBL/GenBank/DDBJ whole genome shotgun (WGS) entry which is preliminary data.</text>
</comment>
<keyword evidence="3 8" id="KW-0375">Hydrogen ion transport</keyword>
<dbReference type="NCBIfam" id="NF009967">
    <property type="entry name" value="PRK13430.1"/>
    <property type="match status" value="1"/>
</dbReference>
<dbReference type="EMBL" id="QEEZ01000002">
    <property type="protein sequence ID" value="PWC02673.1"/>
    <property type="molecule type" value="Genomic_DNA"/>
</dbReference>
<evidence type="ECO:0000256" key="2">
    <source>
        <dbReference type="ARBA" id="ARBA00022448"/>
    </source>
</evidence>
<evidence type="ECO:0000256" key="8">
    <source>
        <dbReference type="HAMAP-Rule" id="MF_01416"/>
    </source>
</evidence>
<dbReference type="GO" id="GO:0005886">
    <property type="term" value="C:plasma membrane"/>
    <property type="evidence" value="ECO:0007669"/>
    <property type="project" value="UniProtKB-SubCell"/>
</dbReference>
<comment type="subcellular location">
    <subcellularLocation>
        <location evidence="8">Cell membrane</location>
        <topology evidence="8">Peripheral membrane protein</topology>
    </subcellularLocation>
    <subcellularLocation>
        <location evidence="1">Membrane</location>
    </subcellularLocation>
</comment>
<proteinExistence type="inferred from homology"/>
<dbReference type="GO" id="GO:0046933">
    <property type="term" value="F:proton-transporting ATP synthase activity, rotational mechanism"/>
    <property type="evidence" value="ECO:0007669"/>
    <property type="project" value="UniProtKB-UniRule"/>
</dbReference>
<evidence type="ECO:0000256" key="7">
    <source>
        <dbReference type="ARBA" id="ARBA00023310"/>
    </source>
</evidence>
<keyword evidence="5 8" id="KW-0472">Membrane</keyword>
<dbReference type="HAMAP" id="MF_01416">
    <property type="entry name" value="ATP_synth_delta_bact"/>
    <property type="match status" value="1"/>
</dbReference>
<keyword evidence="9" id="KW-0378">Hydrolase</keyword>
<reference evidence="10" key="1">
    <citation type="submission" date="2018-04" db="EMBL/GenBank/DDBJ databases">
        <authorList>
            <person name="Liu S."/>
            <person name="Wang Z."/>
            <person name="Li J."/>
        </authorList>
    </citation>
    <scope>NUCLEOTIDE SEQUENCE [LARGE SCALE GENOMIC DNA]</scope>
    <source>
        <strain evidence="10">2189</strain>
    </source>
</reference>
<protein>
    <recommendedName>
        <fullName evidence="8">ATP synthase subunit delta</fullName>
    </recommendedName>
    <alternativeName>
        <fullName evidence="8">ATP synthase F(1) sector subunit delta</fullName>
    </alternativeName>
    <alternativeName>
        <fullName evidence="8">F-type ATPase subunit delta</fullName>
        <shortName evidence="8">F-ATPase subunit delta</shortName>
    </alternativeName>
</protein>
<keyword evidence="6 8" id="KW-0139">CF(1)</keyword>
<organism evidence="9 10">
    <name type="scientific">Corynebacterium yudongzhengii</name>
    <dbReference type="NCBI Taxonomy" id="2080740"/>
    <lineage>
        <taxon>Bacteria</taxon>
        <taxon>Bacillati</taxon>
        <taxon>Actinomycetota</taxon>
        <taxon>Actinomycetes</taxon>
        <taxon>Mycobacteriales</taxon>
        <taxon>Corynebacteriaceae</taxon>
        <taxon>Corynebacterium</taxon>
    </lineage>
</organism>
<dbReference type="PROSITE" id="PS00389">
    <property type="entry name" value="ATPASE_DELTA"/>
    <property type="match status" value="1"/>
</dbReference>
<sequence>MHAASREALNKAAEHLDNTIQDGNVVATAAQTGIELFEVVDTLDDDRTLRIAVSDPSVEAEQRTGIVERLYGGKIAEPTLSVLKEVARQQWSTTREFRDGLVELGRRSLLRGAEAQGQLEQVEEELFQLSRLLDREGKLTQLLSDRTAESSAKRGLLANVLYGKVTMFTEALSLQVIGRPDKNPIDDIAGIAEQAAQLRNRSVAHVVAAEELNEGQQASLAEKLGQIYGRDMSIHTEVDASLLGGVVVRVGDEIIDGSTRNHIERLRAALA</sequence>